<accession>A0A2P6RJN8</accession>
<evidence type="ECO:0000313" key="2">
    <source>
        <dbReference type="Proteomes" id="UP000238479"/>
    </source>
</evidence>
<gene>
    <name evidence="1" type="ORF">RchiOBHm_Chr2g0090911</name>
</gene>
<evidence type="ECO:0000313" key="1">
    <source>
        <dbReference type="EMBL" id="PRQ46611.1"/>
    </source>
</evidence>
<reference evidence="1 2" key="1">
    <citation type="journal article" date="2018" name="Nat. Genet.">
        <title>The Rosa genome provides new insights in the design of modern roses.</title>
        <authorList>
            <person name="Bendahmane M."/>
        </authorList>
    </citation>
    <scope>NUCLEOTIDE SEQUENCE [LARGE SCALE GENOMIC DNA]</scope>
    <source>
        <strain evidence="2">cv. Old Blush</strain>
    </source>
</reference>
<comment type="caution">
    <text evidence="1">The sequence shown here is derived from an EMBL/GenBank/DDBJ whole genome shotgun (WGS) entry which is preliminary data.</text>
</comment>
<proteinExistence type="predicted"/>
<protein>
    <submittedName>
        <fullName evidence="1">Uncharacterized protein</fullName>
    </submittedName>
</protein>
<organism evidence="1 2">
    <name type="scientific">Rosa chinensis</name>
    <name type="common">China rose</name>
    <dbReference type="NCBI Taxonomy" id="74649"/>
    <lineage>
        <taxon>Eukaryota</taxon>
        <taxon>Viridiplantae</taxon>
        <taxon>Streptophyta</taxon>
        <taxon>Embryophyta</taxon>
        <taxon>Tracheophyta</taxon>
        <taxon>Spermatophyta</taxon>
        <taxon>Magnoliopsida</taxon>
        <taxon>eudicotyledons</taxon>
        <taxon>Gunneridae</taxon>
        <taxon>Pentapetalae</taxon>
        <taxon>rosids</taxon>
        <taxon>fabids</taxon>
        <taxon>Rosales</taxon>
        <taxon>Rosaceae</taxon>
        <taxon>Rosoideae</taxon>
        <taxon>Rosoideae incertae sedis</taxon>
        <taxon>Rosa</taxon>
    </lineage>
</organism>
<name>A0A2P6RJN8_ROSCH</name>
<sequence length="94" mass="9985">MVVVMAGAAAGVIQCKEEVVVGAVLYKEVGKGEVGNGQVVEVEVMSKDKLVVGVRKLGEEVRAAEVVVIGVQRPAARESQPEVKEQELRVSVKE</sequence>
<dbReference type="Gramene" id="PRQ46611">
    <property type="protein sequence ID" value="PRQ46611"/>
    <property type="gene ID" value="RchiOBHm_Chr2g0090911"/>
</dbReference>
<dbReference type="AlphaFoldDB" id="A0A2P6RJN8"/>
<dbReference type="EMBL" id="PDCK01000040">
    <property type="protein sequence ID" value="PRQ46611.1"/>
    <property type="molecule type" value="Genomic_DNA"/>
</dbReference>
<keyword evidence="2" id="KW-1185">Reference proteome</keyword>
<dbReference type="Proteomes" id="UP000238479">
    <property type="component" value="Chromosome 2"/>
</dbReference>